<dbReference type="Gene3D" id="3.40.50.300">
    <property type="entry name" value="P-loop containing nucleotide triphosphate hydrolases"/>
    <property type="match status" value="1"/>
</dbReference>
<accession>A0A6A2XYG3</accession>
<dbReference type="GO" id="GO:0005694">
    <property type="term" value="C:chromosome"/>
    <property type="evidence" value="ECO:0007669"/>
    <property type="project" value="TreeGrafter"/>
</dbReference>
<comment type="caution">
    <text evidence="2">The sequence shown here is derived from an EMBL/GenBank/DDBJ whole genome shotgun (WGS) entry which is preliminary data.</text>
</comment>
<dbReference type="EMBL" id="VEPZ02001572">
    <property type="protein sequence ID" value="KAE8667506.1"/>
    <property type="molecule type" value="Genomic_DNA"/>
</dbReference>
<dbReference type="PANTHER" id="PTHR13710">
    <property type="entry name" value="DNA HELICASE RECQ FAMILY MEMBER"/>
    <property type="match status" value="1"/>
</dbReference>
<sequence>MYGSQAISNFCLPWILHSETDEISRYLCDNNISAKSYHSGMLARDRSRIQELFCTNKIRVVVATVAFGRPGRPLLPLSTLVFLVVFFTGFERSVIRYSLPESLEEYVQVDMCSLTIRSEISKGSMCLIYRLWQIALLHLVKGEITYVLKDAAFCFKIVKFPSDFCCLTELLTG</sequence>
<keyword evidence="3" id="KW-1185">Reference proteome</keyword>
<dbReference type="AlphaFoldDB" id="A0A6A2XYG3"/>
<dbReference type="GO" id="GO:0005737">
    <property type="term" value="C:cytoplasm"/>
    <property type="evidence" value="ECO:0007669"/>
    <property type="project" value="TreeGrafter"/>
</dbReference>
<protein>
    <submittedName>
        <fullName evidence="2">Uncharacterized protein</fullName>
    </submittedName>
</protein>
<dbReference type="GO" id="GO:0005634">
    <property type="term" value="C:nucleus"/>
    <property type="evidence" value="ECO:0007669"/>
    <property type="project" value="TreeGrafter"/>
</dbReference>
<dbReference type="GO" id="GO:0009378">
    <property type="term" value="F:four-way junction helicase activity"/>
    <property type="evidence" value="ECO:0007669"/>
    <property type="project" value="TreeGrafter"/>
</dbReference>
<dbReference type="InterPro" id="IPR027417">
    <property type="entry name" value="P-loop_NTPase"/>
</dbReference>
<proteinExistence type="inferred from homology"/>
<reference evidence="2" key="1">
    <citation type="submission" date="2019-09" db="EMBL/GenBank/DDBJ databases">
        <title>Draft genome information of white flower Hibiscus syriacus.</title>
        <authorList>
            <person name="Kim Y.-M."/>
        </authorList>
    </citation>
    <scope>NUCLEOTIDE SEQUENCE [LARGE SCALE GENOMIC DNA]</scope>
    <source>
        <strain evidence="2">YM2019G1</strain>
    </source>
</reference>
<name>A0A6A2XYG3_HIBSY</name>
<evidence type="ECO:0000313" key="3">
    <source>
        <dbReference type="Proteomes" id="UP000436088"/>
    </source>
</evidence>
<evidence type="ECO:0000256" key="1">
    <source>
        <dbReference type="ARBA" id="ARBA00005446"/>
    </source>
</evidence>
<comment type="similarity">
    <text evidence="1">Belongs to the helicase family. RecQ subfamily.</text>
</comment>
<gene>
    <name evidence="2" type="ORF">F3Y22_tig00112402pilonHSYRG00118</name>
</gene>
<dbReference type="Proteomes" id="UP000436088">
    <property type="component" value="Unassembled WGS sequence"/>
</dbReference>
<dbReference type="PANTHER" id="PTHR13710:SF108">
    <property type="entry name" value="ATP-DEPENDENT DNA HELICASE Q4"/>
    <property type="match status" value="1"/>
</dbReference>
<organism evidence="2 3">
    <name type="scientific">Hibiscus syriacus</name>
    <name type="common">Rose of Sharon</name>
    <dbReference type="NCBI Taxonomy" id="106335"/>
    <lineage>
        <taxon>Eukaryota</taxon>
        <taxon>Viridiplantae</taxon>
        <taxon>Streptophyta</taxon>
        <taxon>Embryophyta</taxon>
        <taxon>Tracheophyta</taxon>
        <taxon>Spermatophyta</taxon>
        <taxon>Magnoliopsida</taxon>
        <taxon>eudicotyledons</taxon>
        <taxon>Gunneridae</taxon>
        <taxon>Pentapetalae</taxon>
        <taxon>rosids</taxon>
        <taxon>malvids</taxon>
        <taxon>Malvales</taxon>
        <taxon>Malvaceae</taxon>
        <taxon>Malvoideae</taxon>
        <taxon>Hibiscus</taxon>
    </lineage>
</organism>
<dbReference type="SUPFAM" id="SSF52540">
    <property type="entry name" value="P-loop containing nucleoside triphosphate hydrolases"/>
    <property type="match status" value="1"/>
</dbReference>
<evidence type="ECO:0000313" key="2">
    <source>
        <dbReference type="EMBL" id="KAE8667506.1"/>
    </source>
</evidence>
<dbReference type="GO" id="GO:0043138">
    <property type="term" value="F:3'-5' DNA helicase activity"/>
    <property type="evidence" value="ECO:0007669"/>
    <property type="project" value="TreeGrafter"/>
</dbReference>
<dbReference type="GO" id="GO:0000724">
    <property type="term" value="P:double-strand break repair via homologous recombination"/>
    <property type="evidence" value="ECO:0007669"/>
    <property type="project" value="TreeGrafter"/>
</dbReference>